<evidence type="ECO:0000256" key="4">
    <source>
        <dbReference type="ARBA" id="ARBA00023015"/>
    </source>
</evidence>
<evidence type="ECO:0000313" key="10">
    <source>
        <dbReference type="EMBL" id="KYH31400.1"/>
    </source>
</evidence>
<dbReference type="Pfam" id="PF05848">
    <property type="entry name" value="CtsR"/>
    <property type="match status" value="1"/>
</dbReference>
<dbReference type="RefSeq" id="WP_062285018.1">
    <property type="nucleotide sequence ID" value="NZ_LTBC01000011.1"/>
</dbReference>
<comment type="similarity">
    <text evidence="1 7">Belongs to the CtsR family.</text>
</comment>
<feature type="domain" description="CtsR C-terminal dimerization" evidence="9">
    <location>
        <begin position="88"/>
        <end position="149"/>
    </location>
</feature>
<dbReference type="EMBL" id="LTBC01000011">
    <property type="protein sequence ID" value="KYH31400.1"/>
    <property type="molecule type" value="Genomic_DNA"/>
</dbReference>
<evidence type="ECO:0000259" key="9">
    <source>
        <dbReference type="Pfam" id="PF17727"/>
    </source>
</evidence>
<sequence length="161" mass="18255">MEGKTLADRIENYIKWLLKSSADGIVELQRQELAERFTCVPSQISYVLSTRFTIERGYLVESRRGGGGYIRIARVPLNAEERLKGWVHEALGEYLSQEAAVELLERLGEEGLLTRREQLLLAAAINRQALPVELPRRDQVRACIMKAIILTLMRDDFPSAG</sequence>
<dbReference type="OrthoDB" id="1680813at2"/>
<dbReference type="InterPro" id="IPR041908">
    <property type="entry name" value="CtsR_C_sf"/>
</dbReference>
<dbReference type="InterPro" id="IPR008463">
    <property type="entry name" value="CtsR"/>
</dbReference>
<evidence type="ECO:0000256" key="3">
    <source>
        <dbReference type="ARBA" id="ARBA00022491"/>
    </source>
</evidence>
<protein>
    <recommendedName>
        <fullName evidence="2 7">Transcriptional regulator CtsR</fullName>
    </recommendedName>
</protein>
<dbReference type="Gene3D" id="3.30.56.130">
    <property type="entry name" value="Transcriptional regulator CtsR, winged HTH domain"/>
    <property type="match status" value="1"/>
</dbReference>
<evidence type="ECO:0000256" key="2">
    <source>
        <dbReference type="ARBA" id="ARBA00014129"/>
    </source>
</evidence>
<evidence type="ECO:0000256" key="5">
    <source>
        <dbReference type="ARBA" id="ARBA00023125"/>
    </source>
</evidence>
<dbReference type="GO" id="GO:0003677">
    <property type="term" value="F:DNA binding"/>
    <property type="evidence" value="ECO:0007669"/>
    <property type="project" value="UniProtKB-UniRule"/>
</dbReference>
<dbReference type="InterPro" id="IPR041473">
    <property type="entry name" value="CtsR_C"/>
</dbReference>
<dbReference type="Pfam" id="PF17727">
    <property type="entry name" value="CtsR_C"/>
    <property type="match status" value="1"/>
</dbReference>
<evidence type="ECO:0000313" key="11">
    <source>
        <dbReference type="Proteomes" id="UP000075670"/>
    </source>
</evidence>
<accession>A0A151AV28</accession>
<reference evidence="10 11" key="1">
    <citation type="submission" date="2016-02" db="EMBL/GenBank/DDBJ databases">
        <title>Genome sequence of Moorella mulderi DSM 14980.</title>
        <authorList>
            <person name="Poehlein A."/>
            <person name="Daniel R."/>
        </authorList>
    </citation>
    <scope>NUCLEOTIDE SEQUENCE [LARGE SCALE GENOMIC DNA]</scope>
    <source>
        <strain evidence="10 11">DSM 14980</strain>
    </source>
</reference>
<keyword evidence="5 7" id="KW-0238">DNA-binding</keyword>
<comment type="caution">
    <text evidence="10">The sequence shown here is derived from an EMBL/GenBank/DDBJ whole genome shotgun (WGS) entry which is preliminary data.</text>
</comment>
<keyword evidence="11" id="KW-1185">Reference proteome</keyword>
<keyword evidence="6 7" id="KW-0804">Transcription</keyword>
<evidence type="ECO:0000256" key="1">
    <source>
        <dbReference type="ARBA" id="ARBA00010189"/>
    </source>
</evidence>
<dbReference type="Proteomes" id="UP000075670">
    <property type="component" value="Unassembled WGS sequence"/>
</dbReference>
<evidence type="ECO:0000256" key="6">
    <source>
        <dbReference type="ARBA" id="ARBA00023163"/>
    </source>
</evidence>
<dbReference type="PATRIC" id="fig|1122241.3.peg.2459"/>
<dbReference type="InterPro" id="IPR040465">
    <property type="entry name" value="CtsR_N"/>
</dbReference>
<feature type="domain" description="CtsR N-terminal HTH" evidence="8">
    <location>
        <begin position="6"/>
        <end position="75"/>
    </location>
</feature>
<proteinExistence type="inferred from homology"/>
<evidence type="ECO:0000256" key="7">
    <source>
        <dbReference type="PIRNR" id="PIRNR010607"/>
    </source>
</evidence>
<keyword evidence="4 7" id="KW-0805">Transcription regulation</keyword>
<name>A0A151AV28_9FIRM</name>
<gene>
    <name evidence="10" type="primary">ctsR</name>
    <name evidence="10" type="ORF">MOMUL_23090</name>
</gene>
<keyword evidence="3 7" id="KW-0678">Repressor</keyword>
<organism evidence="10 11">
    <name type="scientific">Moorella mulderi DSM 14980</name>
    <dbReference type="NCBI Taxonomy" id="1122241"/>
    <lineage>
        <taxon>Bacteria</taxon>
        <taxon>Bacillati</taxon>
        <taxon>Bacillota</taxon>
        <taxon>Clostridia</taxon>
        <taxon>Neomoorellales</taxon>
        <taxon>Neomoorellaceae</taxon>
        <taxon>Neomoorella</taxon>
    </lineage>
</organism>
<dbReference type="Gene3D" id="1.10.1200.150">
    <property type="entry name" value="Transcriptional regulator CtsR, C-terminal domain"/>
    <property type="match status" value="1"/>
</dbReference>
<dbReference type="PIRSF" id="PIRSF010607">
    <property type="entry name" value="Txn_repr_CtsR"/>
    <property type="match status" value="1"/>
</dbReference>
<dbReference type="GO" id="GO:0006355">
    <property type="term" value="P:regulation of DNA-templated transcription"/>
    <property type="evidence" value="ECO:0007669"/>
    <property type="project" value="UniProtKB-UniRule"/>
</dbReference>
<dbReference type="InterPro" id="IPR041902">
    <property type="entry name" value="CtsR_N_sf"/>
</dbReference>
<dbReference type="AlphaFoldDB" id="A0A151AV28"/>
<evidence type="ECO:0000259" key="8">
    <source>
        <dbReference type="Pfam" id="PF05848"/>
    </source>
</evidence>